<dbReference type="PROSITE" id="PS51163">
    <property type="entry name" value="YRDC"/>
    <property type="match status" value="1"/>
</dbReference>
<dbReference type="GO" id="GO:0005739">
    <property type="term" value="C:mitochondrion"/>
    <property type="evidence" value="ECO:0007669"/>
    <property type="project" value="UniProtKB-SubCell"/>
</dbReference>
<sequence>MNVPTAGVNNSWFLYFISKMRVSSRVPVGNGEEVRTSAVALACRLLKEGNIIALPTDTIYGLAACAQDTGAVRKLYGVKGRDSAKPLAVCVGEVDDVRLWGKADILPDGLLKALLPGPVTVILERTPLLNIELNPSCAKVGVRVPNHPFVRQIAQGIDTPLALTSANLSNEPSSLNPKEFEHLWPQLAAVFDGGPLGSDQPSSSRAGSTVVDLSVEGRYHVVRNGSALLQTLDVLNRFELKSLHDTKNSAVG</sequence>
<evidence type="ECO:0000313" key="18">
    <source>
        <dbReference type="Proteomes" id="UP001075354"/>
    </source>
</evidence>
<dbReference type="PANTHER" id="PTHR17490">
    <property type="entry name" value="SUA5"/>
    <property type="match status" value="1"/>
</dbReference>
<dbReference type="Gene3D" id="3.90.870.10">
    <property type="entry name" value="DHBP synthase"/>
    <property type="match status" value="1"/>
</dbReference>
<reference evidence="17" key="1">
    <citation type="submission" date="2022-12" db="EMBL/GenBank/DDBJ databases">
        <title>Chromosome-level genome assembly of the bean flower thrips Megalurothrips usitatus.</title>
        <authorList>
            <person name="Ma L."/>
            <person name="Liu Q."/>
            <person name="Li H."/>
            <person name="Cai W."/>
        </authorList>
    </citation>
    <scope>NUCLEOTIDE SEQUENCE</scope>
    <source>
        <strain evidence="17">Cailab_2022a</strain>
    </source>
</reference>
<dbReference type="GO" id="GO:0000049">
    <property type="term" value="F:tRNA binding"/>
    <property type="evidence" value="ECO:0007669"/>
    <property type="project" value="TreeGrafter"/>
</dbReference>
<evidence type="ECO:0000256" key="14">
    <source>
        <dbReference type="ARBA" id="ARBA00058524"/>
    </source>
</evidence>
<dbReference type="NCBIfam" id="TIGR00057">
    <property type="entry name" value="L-threonylcarbamoyladenylate synthase"/>
    <property type="match status" value="1"/>
</dbReference>
<evidence type="ECO:0000259" key="16">
    <source>
        <dbReference type="PROSITE" id="PS51163"/>
    </source>
</evidence>
<keyword evidence="18" id="KW-1185">Reference proteome</keyword>
<comment type="similarity">
    <text evidence="4">Belongs to the SUA5 family.</text>
</comment>
<evidence type="ECO:0000256" key="10">
    <source>
        <dbReference type="ARBA" id="ARBA00022946"/>
    </source>
</evidence>
<keyword evidence="9" id="KW-0808">Transferase</keyword>
<comment type="function">
    <text evidence="14">Cytoplasmic and mitochondrial threonylcarbamoyl-AMP synthase required for the formation of a threonylcarbamoyl group on adenosine at position 37 (t(6)A37) in tRNAs that read codons beginning with adenine. Catalyzes the conversion of L-threonine, HCO(3)(-)/CO(2) and ATP to give threonylcarbamoyl-AMP (TC-AMP) as the acyladenylate intermediate, with the release of diphosphate. Participates in t(6)A37 formation in cytoplasmic and mitochondrial tRNAs. May regulate the activity of some transporters.</text>
</comment>
<dbReference type="GO" id="GO:0061710">
    <property type="term" value="F:L-threonylcarbamoyladenylate synthase"/>
    <property type="evidence" value="ECO:0007669"/>
    <property type="project" value="UniProtKB-EC"/>
</dbReference>
<evidence type="ECO:0000256" key="6">
    <source>
        <dbReference type="ARBA" id="ARBA00015492"/>
    </source>
</evidence>
<dbReference type="GO" id="GO:0005886">
    <property type="term" value="C:plasma membrane"/>
    <property type="evidence" value="ECO:0007669"/>
    <property type="project" value="UniProtKB-SubCell"/>
</dbReference>
<evidence type="ECO:0000256" key="1">
    <source>
        <dbReference type="ARBA" id="ARBA00004173"/>
    </source>
</evidence>
<dbReference type="SUPFAM" id="SSF55821">
    <property type="entry name" value="YrdC/RibB"/>
    <property type="match status" value="1"/>
</dbReference>
<comment type="caution">
    <text evidence="17">The sequence shown here is derived from an EMBL/GenBank/DDBJ whole genome shotgun (WGS) entry which is preliminary data.</text>
</comment>
<evidence type="ECO:0000313" key="17">
    <source>
        <dbReference type="EMBL" id="KAJ1531682.1"/>
    </source>
</evidence>
<evidence type="ECO:0000256" key="9">
    <source>
        <dbReference type="ARBA" id="ARBA00022679"/>
    </source>
</evidence>
<evidence type="ECO:0000256" key="13">
    <source>
        <dbReference type="ARBA" id="ARBA00048366"/>
    </source>
</evidence>
<evidence type="ECO:0000256" key="8">
    <source>
        <dbReference type="ARBA" id="ARBA00022490"/>
    </source>
</evidence>
<evidence type="ECO:0000256" key="3">
    <source>
        <dbReference type="ARBA" id="ARBA00004496"/>
    </source>
</evidence>
<keyword evidence="7" id="KW-1003">Cell membrane</keyword>
<gene>
    <name evidence="17" type="ORF">ONE63_000351</name>
</gene>
<evidence type="ECO:0000256" key="2">
    <source>
        <dbReference type="ARBA" id="ARBA00004202"/>
    </source>
</evidence>
<evidence type="ECO:0000256" key="7">
    <source>
        <dbReference type="ARBA" id="ARBA00022475"/>
    </source>
</evidence>
<dbReference type="FunFam" id="3.90.870.10:FF:000007">
    <property type="entry name" value="YrdC N6-threonylcarbamoyltransferase domain containing"/>
    <property type="match status" value="1"/>
</dbReference>
<evidence type="ECO:0000256" key="15">
    <source>
        <dbReference type="ARBA" id="ARBA00063146"/>
    </source>
</evidence>
<keyword evidence="10" id="KW-0809">Transit peptide</keyword>
<keyword evidence="8" id="KW-0963">Cytoplasm</keyword>
<keyword evidence="12" id="KW-0472">Membrane</keyword>
<dbReference type="GO" id="GO:0003725">
    <property type="term" value="F:double-stranded RNA binding"/>
    <property type="evidence" value="ECO:0007669"/>
    <property type="project" value="InterPro"/>
</dbReference>
<dbReference type="EC" id="2.7.7.87" evidence="5"/>
<comment type="subunit">
    <text evidence="15">Interacts with RSC1A1.</text>
</comment>
<comment type="catalytic activity">
    <reaction evidence="13">
        <text>L-threonine + hydrogencarbonate + ATP = L-threonylcarbamoyladenylate + diphosphate + H2O</text>
        <dbReference type="Rhea" id="RHEA:36407"/>
        <dbReference type="ChEBI" id="CHEBI:15377"/>
        <dbReference type="ChEBI" id="CHEBI:17544"/>
        <dbReference type="ChEBI" id="CHEBI:30616"/>
        <dbReference type="ChEBI" id="CHEBI:33019"/>
        <dbReference type="ChEBI" id="CHEBI:57926"/>
        <dbReference type="ChEBI" id="CHEBI:73682"/>
        <dbReference type="EC" id="2.7.7.87"/>
    </reaction>
</comment>
<dbReference type="AlphaFoldDB" id="A0AAV7Y4Z3"/>
<evidence type="ECO:0000256" key="5">
    <source>
        <dbReference type="ARBA" id="ARBA00012584"/>
    </source>
</evidence>
<feature type="domain" description="YrdC-like" evidence="16">
    <location>
        <begin position="36"/>
        <end position="227"/>
    </location>
</feature>
<protein>
    <recommendedName>
        <fullName evidence="6">Threonylcarbamoyl-AMP synthase</fullName>
        <ecNumber evidence="5">2.7.7.87</ecNumber>
    </recommendedName>
</protein>
<dbReference type="InterPro" id="IPR017945">
    <property type="entry name" value="DHBP_synth_RibB-like_a/b_dom"/>
</dbReference>
<keyword evidence="11" id="KW-0496">Mitochondrion</keyword>
<dbReference type="InterPro" id="IPR006070">
    <property type="entry name" value="Sua5-like_dom"/>
</dbReference>
<comment type="subcellular location">
    <subcellularLocation>
        <location evidence="2">Cell membrane</location>
        <topology evidence="2">Peripheral membrane protein</topology>
    </subcellularLocation>
    <subcellularLocation>
        <location evidence="3">Cytoplasm</location>
    </subcellularLocation>
    <subcellularLocation>
        <location evidence="1">Mitochondrion</location>
    </subcellularLocation>
</comment>
<proteinExistence type="inferred from homology"/>
<accession>A0AAV7Y4Z3</accession>
<dbReference type="InterPro" id="IPR050156">
    <property type="entry name" value="TC-AMP_synthase_SUA5"/>
</dbReference>
<dbReference type="Proteomes" id="UP001075354">
    <property type="component" value="Chromosome 1"/>
</dbReference>
<dbReference type="EMBL" id="JAPTSV010000001">
    <property type="protein sequence ID" value="KAJ1531682.1"/>
    <property type="molecule type" value="Genomic_DNA"/>
</dbReference>
<evidence type="ECO:0000256" key="11">
    <source>
        <dbReference type="ARBA" id="ARBA00023128"/>
    </source>
</evidence>
<evidence type="ECO:0000256" key="12">
    <source>
        <dbReference type="ARBA" id="ARBA00023136"/>
    </source>
</evidence>
<name>A0AAV7Y4Z3_9NEOP</name>
<organism evidence="17 18">
    <name type="scientific">Megalurothrips usitatus</name>
    <name type="common">bean blossom thrips</name>
    <dbReference type="NCBI Taxonomy" id="439358"/>
    <lineage>
        <taxon>Eukaryota</taxon>
        <taxon>Metazoa</taxon>
        <taxon>Ecdysozoa</taxon>
        <taxon>Arthropoda</taxon>
        <taxon>Hexapoda</taxon>
        <taxon>Insecta</taxon>
        <taxon>Pterygota</taxon>
        <taxon>Neoptera</taxon>
        <taxon>Paraneoptera</taxon>
        <taxon>Thysanoptera</taxon>
        <taxon>Terebrantia</taxon>
        <taxon>Thripoidea</taxon>
        <taxon>Thripidae</taxon>
        <taxon>Megalurothrips</taxon>
    </lineage>
</organism>
<dbReference type="PANTHER" id="PTHR17490:SF10">
    <property type="entry name" value="THREONYLCARBAMOYL-AMP SYNTHASE"/>
    <property type="match status" value="1"/>
</dbReference>
<dbReference type="GO" id="GO:0006450">
    <property type="term" value="P:regulation of translational fidelity"/>
    <property type="evidence" value="ECO:0007669"/>
    <property type="project" value="TreeGrafter"/>
</dbReference>
<evidence type="ECO:0000256" key="4">
    <source>
        <dbReference type="ARBA" id="ARBA00007663"/>
    </source>
</evidence>
<dbReference type="Pfam" id="PF01300">
    <property type="entry name" value="Sua5_yciO_yrdC"/>
    <property type="match status" value="1"/>
</dbReference>